<dbReference type="InterPro" id="IPR052337">
    <property type="entry name" value="SAT4-like"/>
</dbReference>
<keyword evidence="2 7" id="KW-0812">Transmembrane</keyword>
<keyword evidence="3 7" id="KW-1133">Transmembrane helix</keyword>
<sequence>KGLGKHAWDLPVSVIDPWLLKRHVVSQFFGAFGNWFAKASLLAFFLRIFGSLRWVHIACYGLLMLLSMGTITHAGLFAVLCVPYGHEVWDANLMAKCARSAPGTLAVGVCTLVVDLAIFVLPFPIISRLNMDKKKKQGLVVVFLIGFSIIVTSTVGLAYRAVVINGTVDPTWNGTNVSITAYVDTFGSIIVSCAPGIYAWWLKIFSHSWLYASIRSLSHLRSKHSPSGSNVYGTDDGKSIPANSDLDDSHFKQPKLSTSSSHHIFPESTRRDNKHVIPVSTVIIQTISDRRESYEESYRMQEYTWQPPDARMNRTEDGRWI</sequence>
<feature type="transmembrane region" description="Helical" evidence="7">
    <location>
        <begin position="138"/>
        <end position="159"/>
    </location>
</feature>
<feature type="non-terminal residue" evidence="9">
    <location>
        <position position="1"/>
    </location>
</feature>
<keyword evidence="4 7" id="KW-0472">Membrane</keyword>
<evidence type="ECO:0000256" key="2">
    <source>
        <dbReference type="ARBA" id="ARBA00022692"/>
    </source>
</evidence>
<dbReference type="AlphaFoldDB" id="A0A2T4B9H8"/>
<evidence type="ECO:0000256" key="5">
    <source>
        <dbReference type="ARBA" id="ARBA00038359"/>
    </source>
</evidence>
<dbReference type="PANTHER" id="PTHR33048">
    <property type="entry name" value="PTH11-LIKE INTEGRAL MEMBRANE PROTEIN (AFU_ORTHOLOGUE AFUA_5G11245)"/>
    <property type="match status" value="1"/>
</dbReference>
<gene>
    <name evidence="9" type="ORF">BBK36DRAFT_1121010</name>
</gene>
<name>A0A2T4B9H8_9HYPO</name>
<evidence type="ECO:0000256" key="6">
    <source>
        <dbReference type="SAM" id="MobiDB-lite"/>
    </source>
</evidence>
<comment type="similarity">
    <text evidence="5">Belongs to the SAT4 family.</text>
</comment>
<dbReference type="Pfam" id="PF20684">
    <property type="entry name" value="Fung_rhodopsin"/>
    <property type="match status" value="1"/>
</dbReference>
<feature type="domain" description="Rhodopsin" evidence="8">
    <location>
        <begin position="2"/>
        <end position="198"/>
    </location>
</feature>
<evidence type="ECO:0000256" key="1">
    <source>
        <dbReference type="ARBA" id="ARBA00004141"/>
    </source>
</evidence>
<evidence type="ECO:0000313" key="9">
    <source>
        <dbReference type="EMBL" id="PTB65879.1"/>
    </source>
</evidence>
<dbReference type="GeneID" id="36598889"/>
<evidence type="ECO:0000256" key="7">
    <source>
        <dbReference type="SAM" id="Phobius"/>
    </source>
</evidence>
<evidence type="ECO:0000313" key="10">
    <source>
        <dbReference type="Proteomes" id="UP000241546"/>
    </source>
</evidence>
<proteinExistence type="inferred from homology"/>
<evidence type="ECO:0000259" key="8">
    <source>
        <dbReference type="Pfam" id="PF20684"/>
    </source>
</evidence>
<dbReference type="OrthoDB" id="5342292at2759"/>
<dbReference type="EMBL" id="KZ680214">
    <property type="protein sequence ID" value="PTB65879.1"/>
    <property type="molecule type" value="Genomic_DNA"/>
</dbReference>
<protein>
    <recommendedName>
        <fullName evidence="8">Rhodopsin domain-containing protein</fullName>
    </recommendedName>
</protein>
<dbReference type="InterPro" id="IPR049326">
    <property type="entry name" value="Rhodopsin_dom_fungi"/>
</dbReference>
<dbReference type="GO" id="GO:0016020">
    <property type="term" value="C:membrane"/>
    <property type="evidence" value="ECO:0007669"/>
    <property type="project" value="UniProtKB-SubCell"/>
</dbReference>
<accession>A0A2T4B9H8</accession>
<evidence type="ECO:0000256" key="4">
    <source>
        <dbReference type="ARBA" id="ARBA00023136"/>
    </source>
</evidence>
<feature type="transmembrane region" description="Helical" evidence="7">
    <location>
        <begin position="179"/>
        <end position="201"/>
    </location>
</feature>
<organism evidence="9 10">
    <name type="scientific">Trichoderma citrinoviride</name>
    <dbReference type="NCBI Taxonomy" id="58853"/>
    <lineage>
        <taxon>Eukaryota</taxon>
        <taxon>Fungi</taxon>
        <taxon>Dikarya</taxon>
        <taxon>Ascomycota</taxon>
        <taxon>Pezizomycotina</taxon>
        <taxon>Sordariomycetes</taxon>
        <taxon>Hypocreomycetidae</taxon>
        <taxon>Hypocreales</taxon>
        <taxon>Hypocreaceae</taxon>
        <taxon>Trichoderma</taxon>
    </lineage>
</organism>
<keyword evidence="10" id="KW-1185">Reference proteome</keyword>
<dbReference type="Proteomes" id="UP000241546">
    <property type="component" value="Unassembled WGS sequence"/>
</dbReference>
<reference evidence="10" key="1">
    <citation type="submission" date="2016-07" db="EMBL/GenBank/DDBJ databases">
        <title>Multiple horizontal gene transfer events from other fungi enriched the ability of initially mycotrophic Trichoderma (Ascomycota) to feed on dead plant biomass.</title>
        <authorList>
            <consortium name="DOE Joint Genome Institute"/>
            <person name="Atanasova L."/>
            <person name="Chenthamara K."/>
            <person name="Zhang J."/>
            <person name="Grujic M."/>
            <person name="Henrissat B."/>
            <person name="Kuo A."/>
            <person name="Aerts A."/>
            <person name="Salamov A."/>
            <person name="Lipzen A."/>
            <person name="Labutti K."/>
            <person name="Barry K."/>
            <person name="Miao Y."/>
            <person name="Rahimi M.J."/>
            <person name="Shen Q."/>
            <person name="Grigoriev I.V."/>
            <person name="Kubicek C.P."/>
            <person name="Druzhinina I.S."/>
        </authorList>
    </citation>
    <scope>NUCLEOTIDE SEQUENCE [LARGE SCALE GENOMIC DNA]</scope>
    <source>
        <strain evidence="10">TUCIM 6016</strain>
    </source>
</reference>
<dbReference type="RefSeq" id="XP_024749199.1">
    <property type="nucleotide sequence ID" value="XM_024890771.1"/>
</dbReference>
<evidence type="ECO:0000256" key="3">
    <source>
        <dbReference type="ARBA" id="ARBA00022989"/>
    </source>
</evidence>
<dbReference type="PANTHER" id="PTHR33048:SF146">
    <property type="entry name" value="INTEGRAL MEMBRANE PROTEIN"/>
    <property type="match status" value="1"/>
</dbReference>
<feature type="transmembrane region" description="Helical" evidence="7">
    <location>
        <begin position="105"/>
        <end position="126"/>
    </location>
</feature>
<comment type="subcellular location">
    <subcellularLocation>
        <location evidence="1">Membrane</location>
        <topology evidence="1">Multi-pass membrane protein</topology>
    </subcellularLocation>
</comment>
<feature type="region of interest" description="Disordered" evidence="6">
    <location>
        <begin position="225"/>
        <end position="270"/>
    </location>
</feature>
<feature type="transmembrane region" description="Helical" evidence="7">
    <location>
        <begin position="28"/>
        <end position="50"/>
    </location>
</feature>
<feature type="transmembrane region" description="Helical" evidence="7">
    <location>
        <begin position="62"/>
        <end position="85"/>
    </location>
</feature>